<comment type="caution">
    <text evidence="1">The sequence shown here is derived from an EMBL/GenBank/DDBJ whole genome shotgun (WGS) entry which is preliminary data.</text>
</comment>
<sequence length="152" mass="15907">MFFYYFANICAVETTYYKPSLSNANINIGLNMIQFFDGNIGSIMGAGISIGHNGGNTFIGALSDGLNRFTGIIHIQSGLNVRKTSKPSNTNCWVAALMSVIISAEVLAATAPHTAISLCMASTVATTFSSSAATQTSFSSRNSSILSTAVST</sequence>
<dbReference type="Proteomes" id="UP000037069">
    <property type="component" value="Unassembled WGS sequence"/>
</dbReference>
<name>A0A0L0BQY3_LUCCU</name>
<dbReference type="EMBL" id="JRES01001509">
    <property type="protein sequence ID" value="KNC22388.1"/>
    <property type="molecule type" value="Genomic_DNA"/>
</dbReference>
<evidence type="ECO:0000313" key="2">
    <source>
        <dbReference type="Proteomes" id="UP000037069"/>
    </source>
</evidence>
<reference evidence="1 2" key="1">
    <citation type="journal article" date="2015" name="Nat. Commun.">
        <title>Lucilia cuprina genome unlocks parasitic fly biology to underpin future interventions.</title>
        <authorList>
            <person name="Anstead C.A."/>
            <person name="Korhonen P.K."/>
            <person name="Young N.D."/>
            <person name="Hall R.S."/>
            <person name="Jex A.R."/>
            <person name="Murali S.C."/>
            <person name="Hughes D.S."/>
            <person name="Lee S.F."/>
            <person name="Perry T."/>
            <person name="Stroehlein A.J."/>
            <person name="Ansell B.R."/>
            <person name="Breugelmans B."/>
            <person name="Hofmann A."/>
            <person name="Qu J."/>
            <person name="Dugan S."/>
            <person name="Lee S.L."/>
            <person name="Chao H."/>
            <person name="Dinh H."/>
            <person name="Han Y."/>
            <person name="Doddapaneni H.V."/>
            <person name="Worley K.C."/>
            <person name="Muzny D.M."/>
            <person name="Ioannidis P."/>
            <person name="Waterhouse R.M."/>
            <person name="Zdobnov E.M."/>
            <person name="James P.J."/>
            <person name="Bagnall N.H."/>
            <person name="Kotze A.C."/>
            <person name="Gibbs R.A."/>
            <person name="Richards S."/>
            <person name="Batterham P."/>
            <person name="Gasser R.B."/>
        </authorList>
    </citation>
    <scope>NUCLEOTIDE SEQUENCE [LARGE SCALE GENOMIC DNA]</scope>
    <source>
        <strain evidence="1 2">LS</strain>
        <tissue evidence="1">Full body</tissue>
    </source>
</reference>
<protein>
    <submittedName>
        <fullName evidence="1">Uncharacterized protein</fullName>
    </submittedName>
</protein>
<keyword evidence="2" id="KW-1185">Reference proteome</keyword>
<evidence type="ECO:0000313" key="1">
    <source>
        <dbReference type="EMBL" id="KNC22388.1"/>
    </source>
</evidence>
<gene>
    <name evidence="1" type="ORF">FF38_08821</name>
</gene>
<accession>A0A0L0BQY3</accession>
<organism evidence="1 2">
    <name type="scientific">Lucilia cuprina</name>
    <name type="common">Green bottle fly</name>
    <name type="synonym">Australian sheep blowfly</name>
    <dbReference type="NCBI Taxonomy" id="7375"/>
    <lineage>
        <taxon>Eukaryota</taxon>
        <taxon>Metazoa</taxon>
        <taxon>Ecdysozoa</taxon>
        <taxon>Arthropoda</taxon>
        <taxon>Hexapoda</taxon>
        <taxon>Insecta</taxon>
        <taxon>Pterygota</taxon>
        <taxon>Neoptera</taxon>
        <taxon>Endopterygota</taxon>
        <taxon>Diptera</taxon>
        <taxon>Brachycera</taxon>
        <taxon>Muscomorpha</taxon>
        <taxon>Oestroidea</taxon>
        <taxon>Calliphoridae</taxon>
        <taxon>Luciliinae</taxon>
        <taxon>Lucilia</taxon>
    </lineage>
</organism>
<dbReference type="AlphaFoldDB" id="A0A0L0BQY3"/>
<proteinExistence type="predicted"/>